<dbReference type="RefSeq" id="WP_091542253.1">
    <property type="nucleotide sequence ID" value="NZ_FMUS01000009.1"/>
</dbReference>
<dbReference type="GO" id="GO:0008236">
    <property type="term" value="F:serine-type peptidase activity"/>
    <property type="evidence" value="ECO:0007669"/>
    <property type="project" value="InterPro"/>
</dbReference>
<dbReference type="CDD" id="cd07562">
    <property type="entry name" value="Peptidase_S41_TRI"/>
    <property type="match status" value="1"/>
</dbReference>
<protein>
    <submittedName>
        <fullName evidence="2">Peptidase family S41</fullName>
    </submittedName>
</protein>
<dbReference type="InterPro" id="IPR005151">
    <property type="entry name" value="Tail-specific_protease"/>
</dbReference>
<dbReference type="PANTHER" id="PTHR32060">
    <property type="entry name" value="TAIL-SPECIFIC PROTEASE"/>
    <property type="match status" value="1"/>
</dbReference>
<gene>
    <name evidence="2" type="ORF">SAMN03080606_01693</name>
</gene>
<dbReference type="SUPFAM" id="SSF50156">
    <property type="entry name" value="PDZ domain-like"/>
    <property type="match status" value="1"/>
</dbReference>
<dbReference type="SUPFAM" id="SSF52096">
    <property type="entry name" value="ClpP/crotonase"/>
    <property type="match status" value="1"/>
</dbReference>
<dbReference type="Gene3D" id="3.90.226.10">
    <property type="entry name" value="2-enoyl-CoA Hydratase, Chain A, domain 1"/>
    <property type="match status" value="1"/>
</dbReference>
<dbReference type="GO" id="GO:0007165">
    <property type="term" value="P:signal transduction"/>
    <property type="evidence" value="ECO:0007669"/>
    <property type="project" value="TreeGrafter"/>
</dbReference>
<dbReference type="Pfam" id="PF03572">
    <property type="entry name" value="Peptidase_S41"/>
    <property type="match status" value="1"/>
</dbReference>
<dbReference type="GO" id="GO:0006508">
    <property type="term" value="P:proteolysis"/>
    <property type="evidence" value="ECO:0007669"/>
    <property type="project" value="InterPro"/>
</dbReference>
<proteinExistence type="predicted"/>
<evidence type="ECO:0000313" key="2">
    <source>
        <dbReference type="EMBL" id="SCY50991.1"/>
    </source>
</evidence>
<reference evidence="2 3" key="1">
    <citation type="submission" date="2016-10" db="EMBL/GenBank/DDBJ databases">
        <authorList>
            <person name="de Groot N.N."/>
        </authorList>
    </citation>
    <scope>NUCLEOTIDE SEQUENCE [LARGE SCALE GENOMIC DNA]</scope>
    <source>
        <strain evidence="2 3">DSM 18978</strain>
    </source>
</reference>
<dbReference type="InterPro" id="IPR036034">
    <property type="entry name" value="PDZ_sf"/>
</dbReference>
<evidence type="ECO:0000259" key="1">
    <source>
        <dbReference type="SMART" id="SM00245"/>
    </source>
</evidence>
<keyword evidence="3" id="KW-1185">Reference proteome</keyword>
<dbReference type="AlphaFoldDB" id="A0A1G5GHZ3"/>
<dbReference type="EMBL" id="FMUS01000009">
    <property type="protein sequence ID" value="SCY50991.1"/>
    <property type="molecule type" value="Genomic_DNA"/>
</dbReference>
<dbReference type="SMART" id="SM00245">
    <property type="entry name" value="TSPc"/>
    <property type="match status" value="1"/>
</dbReference>
<dbReference type="GO" id="GO:0004175">
    <property type="term" value="F:endopeptidase activity"/>
    <property type="evidence" value="ECO:0007669"/>
    <property type="project" value="TreeGrafter"/>
</dbReference>
<accession>A0A1G5GHZ3</accession>
<dbReference type="STRING" id="1120976.SAMN03080606_01693"/>
<sequence>MKKGWLVIAIIIICLILISYSIGYKADKDHEFVGGSKIEYINLSEDKVDDLVLLGKIWGYLKYYHPNVAAGKYNWDYELFRILPDYLDANTPNEIDKILLTWIDDLGKFELVDPEKERPGEIKMSPNLDWISNSSLSTDLILKLSDIKNAKRTSKHYYVDLAMGVGNPQFKNEGSYSSTQYPDAGYRLLSLYRYWNIIEYYFPYKYLIDDNWDDVLHEFIPKLIEASDELEYKLSILELVTRVKDTHANVWDNTLENHWGEYYAPLEITFVEDKAIVTDYHDIQLGEASGLKIGDIITRVNGKSVEEIINERLKYTPASNYPTQIRNIAANLLRGNTTYLKIEYIRDEKVDAIDILCYSSEEMTIENRFQKNKDYFKRISPEIAYIYMGALKSKDIPDIMEEIKDTNGLVIDLRSYPLEFAVFKLGEYLMPQGTDFVKFSNGSITDPGLFTMTNTLKVGKENKDYYKGKVVILVNELTLSQAEYTAMAFRVAPRATVIGSTTAGADGNVSTFNLPGGITTAISGIGVYYPDGGETQRIGIVPDIEVKPTIEGIKSNRDELLEKAIEVINQQ</sequence>
<dbReference type="OrthoDB" id="5379939at2"/>
<evidence type="ECO:0000313" key="3">
    <source>
        <dbReference type="Proteomes" id="UP000198636"/>
    </source>
</evidence>
<dbReference type="InterPro" id="IPR029045">
    <property type="entry name" value="ClpP/crotonase-like_dom_sf"/>
</dbReference>
<organism evidence="2 3">
    <name type="scientific">Alkaliphilus peptidifermentans DSM 18978</name>
    <dbReference type="NCBI Taxonomy" id="1120976"/>
    <lineage>
        <taxon>Bacteria</taxon>
        <taxon>Bacillati</taxon>
        <taxon>Bacillota</taxon>
        <taxon>Clostridia</taxon>
        <taxon>Peptostreptococcales</taxon>
        <taxon>Natronincolaceae</taxon>
        <taxon>Alkaliphilus</taxon>
    </lineage>
</organism>
<name>A0A1G5GHZ3_9FIRM</name>
<dbReference type="PANTHER" id="PTHR32060:SF30">
    <property type="entry name" value="CARBOXY-TERMINAL PROCESSING PROTEASE CTPA"/>
    <property type="match status" value="1"/>
</dbReference>
<dbReference type="Gene3D" id="2.30.42.10">
    <property type="match status" value="1"/>
</dbReference>
<dbReference type="Proteomes" id="UP000198636">
    <property type="component" value="Unassembled WGS sequence"/>
</dbReference>
<feature type="domain" description="Tail specific protease" evidence="1">
    <location>
        <begin position="359"/>
        <end position="547"/>
    </location>
</feature>
<dbReference type="GO" id="GO:0030288">
    <property type="term" value="C:outer membrane-bounded periplasmic space"/>
    <property type="evidence" value="ECO:0007669"/>
    <property type="project" value="TreeGrafter"/>
</dbReference>